<keyword evidence="2" id="KW-1185">Reference proteome</keyword>
<dbReference type="EMBL" id="MSZX01000017">
    <property type="protein sequence ID" value="OPA73473.1"/>
    <property type="molecule type" value="Genomic_DNA"/>
</dbReference>
<protein>
    <submittedName>
        <fullName evidence="1">Uncharacterized protein</fullName>
    </submittedName>
</protein>
<organism evidence="1 2">
    <name type="scientific">Paenibacillus selenitireducens</name>
    <dbReference type="NCBI Taxonomy" id="1324314"/>
    <lineage>
        <taxon>Bacteria</taxon>
        <taxon>Bacillati</taxon>
        <taxon>Bacillota</taxon>
        <taxon>Bacilli</taxon>
        <taxon>Bacillales</taxon>
        <taxon>Paenibacillaceae</taxon>
        <taxon>Paenibacillus</taxon>
    </lineage>
</organism>
<comment type="caution">
    <text evidence="1">The sequence shown here is derived from an EMBL/GenBank/DDBJ whole genome shotgun (WGS) entry which is preliminary data.</text>
</comment>
<name>A0A1T2X1M6_9BACL</name>
<accession>A0A1T2X1M6</accession>
<evidence type="ECO:0000313" key="2">
    <source>
        <dbReference type="Proteomes" id="UP000190188"/>
    </source>
</evidence>
<proteinExistence type="predicted"/>
<reference evidence="1 2" key="1">
    <citation type="submission" date="2017-01" db="EMBL/GenBank/DDBJ databases">
        <title>Genome analysis of Paenibacillus selenitrireducens ES3-24.</title>
        <authorList>
            <person name="Xu D."/>
            <person name="Yao R."/>
            <person name="Zheng S."/>
        </authorList>
    </citation>
    <scope>NUCLEOTIDE SEQUENCE [LARGE SCALE GENOMIC DNA]</scope>
    <source>
        <strain evidence="1 2">ES3-24</strain>
    </source>
</reference>
<evidence type="ECO:0000313" key="1">
    <source>
        <dbReference type="EMBL" id="OPA73473.1"/>
    </source>
</evidence>
<dbReference type="Proteomes" id="UP000190188">
    <property type="component" value="Unassembled WGS sequence"/>
</dbReference>
<gene>
    <name evidence="1" type="ORF">BVG16_28855</name>
</gene>
<sequence length="86" mass="10164">MFLRIWADDWIDENLPRRILDIKPSILIKWIEIEYNKKSEYTNEVSLLIYSLFILIHQSSSGCLKDTGIQAIFEFAKPKSYICYSS</sequence>
<dbReference type="AlphaFoldDB" id="A0A1T2X1M6"/>